<organism evidence="7 8">
    <name type="scientific">Acinetobacter baumannii 99063</name>
    <dbReference type="NCBI Taxonomy" id="1310630"/>
    <lineage>
        <taxon>Bacteria</taxon>
        <taxon>Pseudomonadati</taxon>
        <taxon>Pseudomonadota</taxon>
        <taxon>Gammaproteobacteria</taxon>
        <taxon>Moraxellales</taxon>
        <taxon>Moraxellaceae</taxon>
        <taxon>Acinetobacter</taxon>
        <taxon>Acinetobacter calcoaceticus/baumannii complex</taxon>
    </lineage>
</organism>
<dbReference type="GO" id="GO:0008270">
    <property type="term" value="F:zinc ion binding"/>
    <property type="evidence" value="ECO:0007669"/>
    <property type="project" value="TreeGrafter"/>
</dbReference>
<evidence type="ECO:0000256" key="4">
    <source>
        <dbReference type="ARBA" id="ARBA00022833"/>
    </source>
</evidence>
<dbReference type="InterPro" id="IPR028090">
    <property type="entry name" value="JAB_dom_prok"/>
</dbReference>
<evidence type="ECO:0000313" key="8">
    <source>
        <dbReference type="Proteomes" id="UP000020735"/>
    </source>
</evidence>
<dbReference type="Pfam" id="PF14464">
    <property type="entry name" value="Prok-JAB"/>
    <property type="match status" value="1"/>
</dbReference>
<keyword evidence="4" id="KW-0862">Zinc</keyword>
<name>A0A009RWM3_ACIBA</name>
<dbReference type="Proteomes" id="UP000020735">
    <property type="component" value="Unassembled WGS sequence"/>
</dbReference>
<keyword evidence="3" id="KW-0378">Hydrolase</keyword>
<evidence type="ECO:0000256" key="5">
    <source>
        <dbReference type="ARBA" id="ARBA00023049"/>
    </source>
</evidence>
<dbReference type="SUPFAM" id="SSF102712">
    <property type="entry name" value="JAB1/MPN domain"/>
    <property type="match status" value="1"/>
</dbReference>
<keyword evidence="2" id="KW-0479">Metal-binding</keyword>
<evidence type="ECO:0000256" key="2">
    <source>
        <dbReference type="ARBA" id="ARBA00022723"/>
    </source>
</evidence>
<proteinExistence type="predicted"/>
<dbReference type="PANTHER" id="PTHR34858:SF1">
    <property type="entry name" value="CYSO-CYSTEINE PEPTIDASE"/>
    <property type="match status" value="1"/>
</dbReference>
<dbReference type="AlphaFoldDB" id="A0A009RWM3"/>
<accession>A0A009RWM3</accession>
<evidence type="ECO:0000256" key="3">
    <source>
        <dbReference type="ARBA" id="ARBA00022801"/>
    </source>
</evidence>
<evidence type="ECO:0000313" key="7">
    <source>
        <dbReference type="EMBL" id="EXC32619.1"/>
    </source>
</evidence>
<dbReference type="PATRIC" id="fig|1310630.3.peg.4299"/>
<dbReference type="InterPro" id="IPR051929">
    <property type="entry name" value="VirAsm_ModProt"/>
</dbReference>
<evidence type="ECO:0000256" key="1">
    <source>
        <dbReference type="ARBA" id="ARBA00022670"/>
    </source>
</evidence>
<dbReference type="PANTHER" id="PTHR34858">
    <property type="entry name" value="CYSO-CYSTEINE PEPTIDASE"/>
    <property type="match status" value="1"/>
</dbReference>
<evidence type="ECO:0000259" key="6">
    <source>
        <dbReference type="Pfam" id="PF14464"/>
    </source>
</evidence>
<protein>
    <recommendedName>
        <fullName evidence="6">JAB domain-containing protein</fullName>
    </recommendedName>
</protein>
<dbReference type="Gene3D" id="3.40.140.10">
    <property type="entry name" value="Cytidine Deaminase, domain 2"/>
    <property type="match status" value="1"/>
</dbReference>
<keyword evidence="1" id="KW-0645">Protease</keyword>
<gene>
    <name evidence="7" type="ORF">J529_4777</name>
</gene>
<keyword evidence="5" id="KW-0482">Metalloprotease</keyword>
<feature type="domain" description="JAB" evidence="6">
    <location>
        <begin position="5"/>
        <end position="53"/>
    </location>
</feature>
<dbReference type="GO" id="GO:0008235">
    <property type="term" value="F:metalloexopeptidase activity"/>
    <property type="evidence" value="ECO:0007669"/>
    <property type="project" value="TreeGrafter"/>
</dbReference>
<comment type="caution">
    <text evidence="7">The sequence shown here is derived from an EMBL/GenBank/DDBJ whole genome shotgun (WGS) entry which is preliminary data.</text>
</comment>
<sequence>MKLTAKLKKAIMAHADECYPHECCGVIVGKEYIHCRNISKNSDQFEIHPEDLAKFN</sequence>
<dbReference type="EMBL" id="JEXJ01000458">
    <property type="protein sequence ID" value="EXC32619.1"/>
    <property type="molecule type" value="Genomic_DNA"/>
</dbReference>
<dbReference type="GO" id="GO:0006508">
    <property type="term" value="P:proteolysis"/>
    <property type="evidence" value="ECO:0007669"/>
    <property type="project" value="UniProtKB-KW"/>
</dbReference>
<reference evidence="7 8" key="1">
    <citation type="submission" date="2014-02" db="EMBL/GenBank/DDBJ databases">
        <title>Comparative genomics and transcriptomics to identify genetic mechanisms underlying the emergence of carbapenem resistant Acinetobacter baumannii (CRAb).</title>
        <authorList>
            <person name="Harris A.D."/>
            <person name="Johnson K.J."/>
            <person name="George J."/>
            <person name="Shefchek K."/>
            <person name="Daugherty S.C."/>
            <person name="Parankush S."/>
            <person name="Sadzewicz L."/>
            <person name="Tallon L."/>
            <person name="Sengamalay N."/>
            <person name="Hazen T.H."/>
            <person name="Rasko D.A."/>
        </authorList>
    </citation>
    <scope>NUCLEOTIDE SEQUENCE [LARGE SCALE GENOMIC DNA]</scope>
    <source>
        <strain evidence="7 8">99063</strain>
    </source>
</reference>